<keyword evidence="3" id="KW-1185">Reference proteome</keyword>
<proteinExistence type="predicted"/>
<dbReference type="RefSeq" id="WP_231008041.1">
    <property type="nucleotide sequence ID" value="NZ_JAJNEC010000007.1"/>
</dbReference>
<dbReference type="SUPFAM" id="SSF54593">
    <property type="entry name" value="Glyoxalase/Bleomycin resistance protein/Dihydroxybiphenyl dioxygenase"/>
    <property type="match status" value="1"/>
</dbReference>
<reference evidence="2 3" key="1">
    <citation type="submission" date="2021-11" db="EMBL/GenBank/DDBJ databases">
        <title>Genomic of Niabella pedocola.</title>
        <authorList>
            <person name="Wu T."/>
        </authorList>
    </citation>
    <scope>NUCLEOTIDE SEQUENCE [LARGE SCALE GENOMIC DNA]</scope>
    <source>
        <strain evidence="2 3">JCM 31011</strain>
    </source>
</reference>
<dbReference type="EMBL" id="JAJNEC010000007">
    <property type="protein sequence ID" value="MCD2425520.1"/>
    <property type="molecule type" value="Genomic_DNA"/>
</dbReference>
<name>A0ABS8PWS5_9BACT</name>
<dbReference type="PROSITE" id="PS51819">
    <property type="entry name" value="VOC"/>
    <property type="match status" value="1"/>
</dbReference>
<dbReference type="PANTHER" id="PTHR33993:SF5">
    <property type="entry name" value="GLYOXALASE"/>
    <property type="match status" value="1"/>
</dbReference>
<dbReference type="InterPro" id="IPR029068">
    <property type="entry name" value="Glyas_Bleomycin-R_OHBP_Dase"/>
</dbReference>
<accession>A0ABS8PWS5</accession>
<dbReference type="CDD" id="cd06587">
    <property type="entry name" value="VOC"/>
    <property type="match status" value="1"/>
</dbReference>
<protein>
    <submittedName>
        <fullName evidence="2">VOC family protein</fullName>
    </submittedName>
</protein>
<dbReference type="InterPro" id="IPR052164">
    <property type="entry name" value="Anthracycline_SecMetBiosynth"/>
</dbReference>
<dbReference type="PANTHER" id="PTHR33993">
    <property type="entry name" value="GLYOXALASE-RELATED"/>
    <property type="match status" value="1"/>
</dbReference>
<dbReference type="Proteomes" id="UP001199816">
    <property type="component" value="Unassembled WGS sequence"/>
</dbReference>
<organism evidence="2 3">
    <name type="scientific">Niabella pedocola</name>
    <dbReference type="NCBI Taxonomy" id="1752077"/>
    <lineage>
        <taxon>Bacteria</taxon>
        <taxon>Pseudomonadati</taxon>
        <taxon>Bacteroidota</taxon>
        <taxon>Chitinophagia</taxon>
        <taxon>Chitinophagales</taxon>
        <taxon>Chitinophagaceae</taxon>
        <taxon>Niabella</taxon>
    </lineage>
</organism>
<feature type="domain" description="VOC" evidence="1">
    <location>
        <begin position="39"/>
        <end position="156"/>
    </location>
</feature>
<dbReference type="Pfam" id="PF00903">
    <property type="entry name" value="Glyoxalase"/>
    <property type="match status" value="1"/>
</dbReference>
<evidence type="ECO:0000313" key="3">
    <source>
        <dbReference type="Proteomes" id="UP001199816"/>
    </source>
</evidence>
<gene>
    <name evidence="2" type="ORF">LQ567_22240</name>
</gene>
<evidence type="ECO:0000259" key="1">
    <source>
        <dbReference type="PROSITE" id="PS51819"/>
    </source>
</evidence>
<dbReference type="Gene3D" id="3.10.180.10">
    <property type="entry name" value="2,3-Dihydroxybiphenyl 1,2-Dioxygenase, domain 1"/>
    <property type="match status" value="1"/>
</dbReference>
<sequence>MKKIWLFLVLTISFSLGFAFNSVITTSNKKSINMKRVTGIGGIFFKCKDPEKVKQWYQTHLGFDTDPYGVKFEWLQESDSTKKGYTLWSPFPEETKYFEPSTKEFMINYRVEDLEALVAALKKEGVTVLDAIETYDYGKFVHILDIEGNKIELWEPAG</sequence>
<dbReference type="InterPro" id="IPR037523">
    <property type="entry name" value="VOC_core"/>
</dbReference>
<comment type="caution">
    <text evidence="2">The sequence shown here is derived from an EMBL/GenBank/DDBJ whole genome shotgun (WGS) entry which is preliminary data.</text>
</comment>
<dbReference type="InterPro" id="IPR004360">
    <property type="entry name" value="Glyas_Fos-R_dOase_dom"/>
</dbReference>
<evidence type="ECO:0000313" key="2">
    <source>
        <dbReference type="EMBL" id="MCD2425520.1"/>
    </source>
</evidence>